<dbReference type="Gene3D" id="3.40.50.180">
    <property type="entry name" value="Methylesterase CheB, C-terminal domain"/>
    <property type="match status" value="1"/>
</dbReference>
<dbReference type="SMART" id="SM00448">
    <property type="entry name" value="REC"/>
    <property type="match status" value="1"/>
</dbReference>
<reference evidence="8 11" key="2">
    <citation type="submission" date="2021-08" db="EMBL/GenBank/DDBJ databases">
        <title>Complete genome sequence of the strain Aneurinibacillus thermoaerophilus CCM 8960.</title>
        <authorList>
            <person name="Musilova J."/>
            <person name="Kourilova X."/>
            <person name="Pernicova I."/>
            <person name="Bezdicek M."/>
            <person name="Lengerova M."/>
            <person name="Obruca S."/>
            <person name="Sedlar K."/>
        </authorList>
    </citation>
    <scope>NUCLEOTIDE SEQUENCE [LARGE SCALE GENOMIC DNA]</scope>
    <source>
        <strain evidence="8 11">CCM 8960</strain>
    </source>
</reference>
<dbReference type="NCBIfam" id="NF009206">
    <property type="entry name" value="PRK12555.1"/>
    <property type="match status" value="1"/>
</dbReference>
<dbReference type="EC" id="3.1.1.61" evidence="3"/>
<organism evidence="9 10">
    <name type="scientific">Aneurinibacillus thermoaerophilus</name>
    <dbReference type="NCBI Taxonomy" id="143495"/>
    <lineage>
        <taxon>Bacteria</taxon>
        <taxon>Bacillati</taxon>
        <taxon>Bacillota</taxon>
        <taxon>Bacilli</taxon>
        <taxon>Bacillales</taxon>
        <taxon>Paenibacillaceae</taxon>
        <taxon>Aneurinibacillus group</taxon>
        <taxon>Aneurinibacillus</taxon>
    </lineage>
</organism>
<feature type="active site" evidence="3 4">
    <location>
        <position position="197"/>
    </location>
</feature>
<evidence type="ECO:0000256" key="3">
    <source>
        <dbReference type="HAMAP-Rule" id="MF_00099"/>
    </source>
</evidence>
<evidence type="ECO:0000259" key="7">
    <source>
        <dbReference type="PROSITE" id="PS50122"/>
    </source>
</evidence>
<evidence type="ECO:0000313" key="8">
    <source>
        <dbReference type="EMBL" id="QYY41562.1"/>
    </source>
</evidence>
<dbReference type="InterPro" id="IPR000673">
    <property type="entry name" value="Sig_transdc_resp-reg_Me-estase"/>
</dbReference>
<dbReference type="EMBL" id="FNDE01000001">
    <property type="protein sequence ID" value="SDG70634.1"/>
    <property type="molecule type" value="Genomic_DNA"/>
</dbReference>
<dbReference type="NCBIfam" id="NF001965">
    <property type="entry name" value="PRK00742.1"/>
    <property type="match status" value="1"/>
</dbReference>
<dbReference type="SUPFAM" id="SSF52738">
    <property type="entry name" value="Methylesterase CheB, C-terminal domain"/>
    <property type="match status" value="1"/>
</dbReference>
<name>A0A1G7WFJ4_ANETH</name>
<keyword evidence="3 5" id="KW-0597">Phosphoprotein</keyword>
<dbReference type="Pfam" id="PF00072">
    <property type="entry name" value="Response_reg"/>
    <property type="match status" value="1"/>
</dbReference>
<evidence type="ECO:0000256" key="1">
    <source>
        <dbReference type="ARBA" id="ARBA00022801"/>
    </source>
</evidence>
<dbReference type="Proteomes" id="UP000826616">
    <property type="component" value="Chromosome"/>
</dbReference>
<dbReference type="CDD" id="cd17541">
    <property type="entry name" value="REC_CheB-like"/>
    <property type="match status" value="1"/>
</dbReference>
<dbReference type="AlphaFoldDB" id="A0A1G7WFJ4"/>
<dbReference type="GO" id="GO:0006935">
    <property type="term" value="P:chemotaxis"/>
    <property type="evidence" value="ECO:0007669"/>
    <property type="project" value="UniProtKB-UniRule"/>
</dbReference>
<accession>A0A1G7WFJ4</accession>
<dbReference type="GO" id="GO:0000156">
    <property type="term" value="F:phosphorelay response regulator activity"/>
    <property type="evidence" value="ECO:0007669"/>
    <property type="project" value="InterPro"/>
</dbReference>
<dbReference type="GO" id="GO:0005737">
    <property type="term" value="C:cytoplasm"/>
    <property type="evidence" value="ECO:0007669"/>
    <property type="project" value="UniProtKB-SubCell"/>
</dbReference>
<feature type="domain" description="Response regulatory" evidence="6">
    <location>
        <begin position="5"/>
        <end position="122"/>
    </location>
</feature>
<keyword evidence="1 3" id="KW-0378">Hydrolase</keyword>
<dbReference type="InterPro" id="IPR008248">
    <property type="entry name" value="CheB-like"/>
</dbReference>
<dbReference type="GeneID" id="97141999"/>
<protein>
    <recommendedName>
        <fullName evidence="3">Protein-glutamate methylesterase/protein-glutamine glutaminase</fullName>
        <ecNumber evidence="3">3.1.1.61</ecNumber>
        <ecNumber evidence="3">3.5.1.44</ecNumber>
    </recommendedName>
</protein>
<dbReference type="CDD" id="cd16432">
    <property type="entry name" value="CheB_Rec"/>
    <property type="match status" value="1"/>
</dbReference>
<evidence type="ECO:0000256" key="2">
    <source>
        <dbReference type="ARBA" id="ARBA00048267"/>
    </source>
</evidence>
<feature type="domain" description="CheB-type methylesterase" evidence="7">
    <location>
        <begin position="185"/>
        <end position="379"/>
    </location>
</feature>
<feature type="active site" evidence="3 4">
    <location>
        <position position="321"/>
    </location>
</feature>
<comment type="catalytic activity">
    <reaction evidence="2 3">
        <text>[protein]-L-glutamate 5-O-methyl ester + H2O = L-glutamyl-[protein] + methanol + H(+)</text>
        <dbReference type="Rhea" id="RHEA:23236"/>
        <dbReference type="Rhea" id="RHEA-COMP:10208"/>
        <dbReference type="Rhea" id="RHEA-COMP:10311"/>
        <dbReference type="ChEBI" id="CHEBI:15377"/>
        <dbReference type="ChEBI" id="CHEBI:15378"/>
        <dbReference type="ChEBI" id="CHEBI:17790"/>
        <dbReference type="ChEBI" id="CHEBI:29973"/>
        <dbReference type="ChEBI" id="CHEBI:82795"/>
        <dbReference type="EC" id="3.1.1.61"/>
    </reaction>
</comment>
<evidence type="ECO:0000256" key="4">
    <source>
        <dbReference type="PROSITE-ProRule" id="PRU00050"/>
    </source>
</evidence>
<sequence>MYPIRAVVVDDSAFMRKIISDLLAGDPDIQVVGKGRNGLEAIELVKKLSPDVITLDVEMPVMSGIEALEQIMKVSPLPVVMLSSLTQHGTSETIRALEMGAVDFISKPSGAISLDLHKIGAEIVQKVKEAAGVKVSRLIKSEIAPLRVSPLLRSGGQHHPGSVLAEKETVRDDNEKKIWHAEDGRRNVHNLVAIGTSTGGPKALQVLLRDFPRDFRGAVVIVQHMPPGFTKSLAQRLNSLCEIEVTEAEDNQVLKEGHAYIAPGNYHMEIRQRTDGELYISLNQSQPRGGHRPSVDMLFESIARIHHPAKYAIIMTGMGSDGTAGLKKLKETGNCTVIAQDESTCVVFGMPRAAIRAGTVDIVAPLHEISVQLMRCLSS</sequence>
<keyword evidence="3" id="KW-0963">Cytoplasm</keyword>
<dbReference type="Pfam" id="PF01339">
    <property type="entry name" value="CheB_methylest"/>
    <property type="match status" value="1"/>
</dbReference>
<comment type="catalytic activity">
    <reaction evidence="3">
        <text>L-glutaminyl-[protein] + H2O = L-glutamyl-[protein] + NH4(+)</text>
        <dbReference type="Rhea" id="RHEA:16441"/>
        <dbReference type="Rhea" id="RHEA-COMP:10207"/>
        <dbReference type="Rhea" id="RHEA-COMP:10208"/>
        <dbReference type="ChEBI" id="CHEBI:15377"/>
        <dbReference type="ChEBI" id="CHEBI:28938"/>
        <dbReference type="ChEBI" id="CHEBI:29973"/>
        <dbReference type="ChEBI" id="CHEBI:30011"/>
        <dbReference type="EC" id="3.5.1.44"/>
    </reaction>
</comment>
<keyword evidence="11" id="KW-1185">Reference proteome</keyword>
<dbReference type="OrthoDB" id="9793421at2"/>
<comment type="PTM">
    <text evidence="3">Phosphorylated by CheA. Phosphorylation of the N-terminal regulatory domain activates the methylesterase activity.</text>
</comment>
<comment type="function">
    <text evidence="3">Involved in chemotaxis. Part of a chemotaxis signal transduction system that modulates chemotaxis in response to various stimuli. Catalyzes the demethylation of specific methylglutamate residues introduced into the chemoreceptors (methyl-accepting chemotaxis proteins or MCP) by CheR. Also mediates the irreversible deamidation of specific glutamine residues to glutamic acid.</text>
</comment>
<feature type="active site" evidence="3 4">
    <location>
        <position position="224"/>
    </location>
</feature>
<comment type="similarity">
    <text evidence="3">Belongs to the CheB family.</text>
</comment>
<dbReference type="PIRSF" id="PIRSF000876">
    <property type="entry name" value="RR_chemtxs_CheB"/>
    <property type="match status" value="1"/>
</dbReference>
<gene>
    <name evidence="3" type="primary">cheB</name>
    <name evidence="8" type="ORF">K3F53_11510</name>
    <name evidence="9" type="ORF">SAMN04489735_1001197</name>
</gene>
<dbReference type="InterPro" id="IPR011006">
    <property type="entry name" value="CheY-like_superfamily"/>
</dbReference>
<dbReference type="EC" id="3.5.1.44" evidence="3"/>
<dbReference type="PANTHER" id="PTHR42872:SF3">
    <property type="entry name" value="PROTEIN-GLUTAMATE METHYLESTERASE_PROTEIN-GLUTAMINE GLUTAMINASE 1"/>
    <property type="match status" value="1"/>
</dbReference>
<evidence type="ECO:0000256" key="5">
    <source>
        <dbReference type="PROSITE-ProRule" id="PRU00169"/>
    </source>
</evidence>
<comment type="domain">
    <text evidence="3">Contains a C-terminal catalytic domain, and an N-terminal region which modulates catalytic activity.</text>
</comment>
<dbReference type="Gene3D" id="3.40.50.2300">
    <property type="match status" value="1"/>
</dbReference>
<comment type="subcellular location">
    <subcellularLocation>
        <location evidence="3">Cytoplasm</location>
    </subcellularLocation>
</comment>
<dbReference type="InterPro" id="IPR001789">
    <property type="entry name" value="Sig_transdc_resp-reg_receiver"/>
</dbReference>
<evidence type="ECO:0000313" key="9">
    <source>
        <dbReference type="EMBL" id="SDG70634.1"/>
    </source>
</evidence>
<dbReference type="PROSITE" id="PS50122">
    <property type="entry name" value="CHEB"/>
    <property type="match status" value="1"/>
</dbReference>
<evidence type="ECO:0000313" key="11">
    <source>
        <dbReference type="Proteomes" id="UP000826616"/>
    </source>
</evidence>
<dbReference type="Proteomes" id="UP000198956">
    <property type="component" value="Unassembled WGS sequence"/>
</dbReference>
<proteinExistence type="inferred from homology"/>
<keyword evidence="3 4" id="KW-0145">Chemotaxis</keyword>
<reference evidence="9 10" key="1">
    <citation type="submission" date="2016-10" db="EMBL/GenBank/DDBJ databases">
        <authorList>
            <person name="de Groot N.N."/>
        </authorList>
    </citation>
    <scope>NUCLEOTIDE SEQUENCE [LARGE SCALE GENOMIC DNA]</scope>
    <source>
        <strain evidence="9 10">L 420-91</strain>
    </source>
</reference>
<dbReference type="RefSeq" id="WP_091259629.1">
    <property type="nucleotide sequence ID" value="NZ_CP080764.1"/>
</dbReference>
<dbReference type="SUPFAM" id="SSF52172">
    <property type="entry name" value="CheY-like"/>
    <property type="match status" value="1"/>
</dbReference>
<dbReference type="GO" id="GO:0008984">
    <property type="term" value="F:protein-glutamate methylesterase activity"/>
    <property type="evidence" value="ECO:0007669"/>
    <property type="project" value="UniProtKB-UniRule"/>
</dbReference>
<dbReference type="GO" id="GO:0050568">
    <property type="term" value="F:protein-glutamine glutaminase activity"/>
    <property type="evidence" value="ECO:0007669"/>
    <property type="project" value="UniProtKB-UniRule"/>
</dbReference>
<dbReference type="InterPro" id="IPR035909">
    <property type="entry name" value="CheB_C"/>
</dbReference>
<dbReference type="EMBL" id="CP080764">
    <property type="protein sequence ID" value="QYY41562.1"/>
    <property type="molecule type" value="Genomic_DNA"/>
</dbReference>
<dbReference type="HAMAP" id="MF_00099">
    <property type="entry name" value="CheB_chemtxs"/>
    <property type="match status" value="1"/>
</dbReference>
<evidence type="ECO:0000259" key="6">
    <source>
        <dbReference type="PROSITE" id="PS50110"/>
    </source>
</evidence>
<dbReference type="PROSITE" id="PS50110">
    <property type="entry name" value="RESPONSE_REGULATORY"/>
    <property type="match status" value="1"/>
</dbReference>
<dbReference type="PANTHER" id="PTHR42872">
    <property type="entry name" value="PROTEIN-GLUTAMATE METHYLESTERASE/PROTEIN-GLUTAMINE GLUTAMINASE"/>
    <property type="match status" value="1"/>
</dbReference>
<evidence type="ECO:0000313" key="10">
    <source>
        <dbReference type="Proteomes" id="UP000198956"/>
    </source>
</evidence>
<feature type="modified residue" description="4-aspartylphosphate" evidence="3 5">
    <location>
        <position position="56"/>
    </location>
</feature>